<name>A0A1X7RW82_ZYMT9</name>
<evidence type="ECO:0000313" key="10">
    <source>
        <dbReference type="EMBL" id="SMQ51510.1"/>
    </source>
</evidence>
<gene>
    <name evidence="10" type="ORF">ZT3D7_G6663</name>
</gene>
<protein>
    <recommendedName>
        <fullName evidence="12">Cytochrome P450</fullName>
    </recommendedName>
</protein>
<evidence type="ECO:0000256" key="5">
    <source>
        <dbReference type="ARBA" id="ARBA00023002"/>
    </source>
</evidence>
<feature type="binding site" description="axial binding residue" evidence="8">
    <location>
        <position position="466"/>
    </location>
    <ligand>
        <name>heme</name>
        <dbReference type="ChEBI" id="CHEBI:30413"/>
    </ligand>
    <ligandPart>
        <name>Fe</name>
        <dbReference type="ChEBI" id="CHEBI:18248"/>
    </ligandPart>
</feature>
<organism evidence="10 11">
    <name type="scientific">Zymoseptoria tritici (strain ST99CH_3D7)</name>
    <dbReference type="NCBI Taxonomy" id="1276538"/>
    <lineage>
        <taxon>Eukaryota</taxon>
        <taxon>Fungi</taxon>
        <taxon>Dikarya</taxon>
        <taxon>Ascomycota</taxon>
        <taxon>Pezizomycotina</taxon>
        <taxon>Dothideomycetes</taxon>
        <taxon>Dothideomycetidae</taxon>
        <taxon>Mycosphaerellales</taxon>
        <taxon>Mycosphaerellaceae</taxon>
        <taxon>Zymoseptoria</taxon>
    </lineage>
</organism>
<dbReference type="PRINTS" id="PR00465">
    <property type="entry name" value="EP450IV"/>
</dbReference>
<keyword evidence="7 9" id="KW-0503">Monooxygenase</keyword>
<proteinExistence type="inferred from homology"/>
<evidence type="ECO:0000256" key="8">
    <source>
        <dbReference type="PIRSR" id="PIRSR602403-1"/>
    </source>
</evidence>
<sequence length="520" mass="58383">MEQHRVSSSPILTTAACLLLAFITYSFVAATFSTTARFWRRQTWVGDRKGLFSRLRTSIASITGSRAMVKDGYDRLSKNGQPFALQQFANPSVLLLPPAKISQLLQKSDDEIDLLKTLQETLAMRWTGDMDLSEDPIHIQVVRRQLTHKLPLLTADVHAELVLGFEDQWKTSTEWTAVPAATSCANVISRAANRVFSGTELCRNQEFLDACRSFGEGVFMAAGVINMIPTWLRWAVSPLITSRNARNMAICKRIGVPVVNKRIEEYKSGAEPRNDALQWVIEESLKRADPKEHDPVRICRRIVRLNMVAIHTTTISITNTLLDLYGSPRAEEFVAGLREEVERVLKTHGNEWTKGAVNDLYRIDSTIKESLRWTPLSLVGLTRLVTSKDGIDLGDDLHVPHGVLVAAPNVAIHSDEKHYSNPAEYDAFRFARNREDQDGNVVKQKSQGIVTTNESFLTFGHGRHACPGRFFASQEMKLMLAHIVMYYDVRLPGGRPKNFDFKGASVPSRRAVLEVKIRAS</sequence>
<keyword evidence="11" id="KW-1185">Reference proteome</keyword>
<dbReference type="InterPro" id="IPR001128">
    <property type="entry name" value="Cyt_P450"/>
</dbReference>
<keyword evidence="4 8" id="KW-0479">Metal-binding</keyword>
<dbReference type="PROSITE" id="PS00086">
    <property type="entry name" value="CYTOCHROME_P450"/>
    <property type="match status" value="1"/>
</dbReference>
<evidence type="ECO:0000256" key="1">
    <source>
        <dbReference type="ARBA" id="ARBA00001971"/>
    </source>
</evidence>
<evidence type="ECO:0000256" key="2">
    <source>
        <dbReference type="ARBA" id="ARBA00010617"/>
    </source>
</evidence>
<dbReference type="Gene3D" id="1.10.630.10">
    <property type="entry name" value="Cytochrome P450"/>
    <property type="match status" value="1"/>
</dbReference>
<evidence type="ECO:0000256" key="9">
    <source>
        <dbReference type="RuleBase" id="RU000461"/>
    </source>
</evidence>
<dbReference type="CDD" id="cd11041">
    <property type="entry name" value="CYP503A1-like"/>
    <property type="match status" value="1"/>
</dbReference>
<evidence type="ECO:0000256" key="4">
    <source>
        <dbReference type="ARBA" id="ARBA00022723"/>
    </source>
</evidence>
<dbReference type="AlphaFoldDB" id="A0A1X7RW82"/>
<reference evidence="10 11" key="1">
    <citation type="submission" date="2016-06" db="EMBL/GenBank/DDBJ databases">
        <authorList>
            <person name="Kjaerup R.B."/>
            <person name="Dalgaard T.S."/>
            <person name="Juul-Madsen H.R."/>
        </authorList>
    </citation>
    <scope>NUCLEOTIDE SEQUENCE [LARGE SCALE GENOMIC DNA]</scope>
</reference>
<dbReference type="GO" id="GO:0005506">
    <property type="term" value="F:iron ion binding"/>
    <property type="evidence" value="ECO:0007669"/>
    <property type="project" value="InterPro"/>
</dbReference>
<accession>A0A1X7RW82</accession>
<dbReference type="InterPro" id="IPR002403">
    <property type="entry name" value="Cyt_P450_E_grp-IV"/>
</dbReference>
<evidence type="ECO:0000256" key="6">
    <source>
        <dbReference type="ARBA" id="ARBA00023004"/>
    </source>
</evidence>
<dbReference type="PROSITE" id="PS51257">
    <property type="entry name" value="PROKAR_LIPOPROTEIN"/>
    <property type="match status" value="1"/>
</dbReference>
<keyword evidence="6 8" id="KW-0408">Iron</keyword>
<comment type="similarity">
    <text evidence="2 9">Belongs to the cytochrome P450 family.</text>
</comment>
<evidence type="ECO:0000256" key="7">
    <source>
        <dbReference type="ARBA" id="ARBA00023033"/>
    </source>
</evidence>
<dbReference type="GO" id="GO:0020037">
    <property type="term" value="F:heme binding"/>
    <property type="evidence" value="ECO:0007669"/>
    <property type="project" value="InterPro"/>
</dbReference>
<keyword evidence="5 9" id="KW-0560">Oxidoreductase</keyword>
<dbReference type="SUPFAM" id="SSF48264">
    <property type="entry name" value="Cytochrome P450"/>
    <property type="match status" value="1"/>
</dbReference>
<keyword evidence="3 8" id="KW-0349">Heme</keyword>
<dbReference type="STRING" id="1276538.A0A1X7RW82"/>
<dbReference type="PANTHER" id="PTHR46206:SF1">
    <property type="entry name" value="P450, PUTATIVE (EUROFUNG)-RELATED"/>
    <property type="match status" value="1"/>
</dbReference>
<dbReference type="Proteomes" id="UP000215127">
    <property type="component" value="Chromosome 6"/>
</dbReference>
<evidence type="ECO:0000256" key="3">
    <source>
        <dbReference type="ARBA" id="ARBA00022617"/>
    </source>
</evidence>
<evidence type="ECO:0008006" key="12">
    <source>
        <dbReference type="Google" id="ProtNLM"/>
    </source>
</evidence>
<dbReference type="Pfam" id="PF00067">
    <property type="entry name" value="p450"/>
    <property type="match status" value="1"/>
</dbReference>
<dbReference type="PANTHER" id="PTHR46206">
    <property type="entry name" value="CYTOCHROME P450"/>
    <property type="match status" value="1"/>
</dbReference>
<evidence type="ECO:0000313" key="11">
    <source>
        <dbReference type="Proteomes" id="UP000215127"/>
    </source>
</evidence>
<dbReference type="InterPro" id="IPR036396">
    <property type="entry name" value="Cyt_P450_sf"/>
</dbReference>
<dbReference type="GO" id="GO:0016705">
    <property type="term" value="F:oxidoreductase activity, acting on paired donors, with incorporation or reduction of molecular oxygen"/>
    <property type="evidence" value="ECO:0007669"/>
    <property type="project" value="InterPro"/>
</dbReference>
<dbReference type="GO" id="GO:0004497">
    <property type="term" value="F:monooxygenase activity"/>
    <property type="evidence" value="ECO:0007669"/>
    <property type="project" value="UniProtKB-KW"/>
</dbReference>
<dbReference type="EMBL" id="LT853697">
    <property type="protein sequence ID" value="SMQ51510.1"/>
    <property type="molecule type" value="Genomic_DNA"/>
</dbReference>
<dbReference type="InterPro" id="IPR017972">
    <property type="entry name" value="Cyt_P450_CS"/>
</dbReference>
<comment type="cofactor">
    <cofactor evidence="1 8">
        <name>heme</name>
        <dbReference type="ChEBI" id="CHEBI:30413"/>
    </cofactor>
</comment>